<feature type="coiled-coil region" evidence="1">
    <location>
        <begin position="91"/>
        <end position="118"/>
    </location>
</feature>
<dbReference type="InterPro" id="IPR009909">
    <property type="entry name" value="Nmi/IFP35_dom"/>
</dbReference>
<sequence length="374" mass="42264">DTLCRNTDEPTSVTAVSLQSPDAEEEIETLVEKADDVKARVLLEKLAEDESKMKAQKDMTAICKKQEQCQQDFRKTMEAIKHEIVGLETGNQVLMEKLKRYQDELESKGAESAHLKKKFKIDAQILDTEVNFTGPEKDENEDSGLQIKGVFTISQRPVVLLQGGQALITFEEEKVASQILRMAKCSVTCEKNTLDVKPKRLTLDPSAKFEVHLSVSKKDLKFFHLPPSMPEERMRDRVEISFSRPSRGGGEVEKVDYDKKTGTGQITFLHTGVAENLAVRGKYLVDLDSEVNVKVGPVYSYQLQKFQTFCGAPKRTILLDDIEDMGDEEDLQDHLEIHFQKPSNYGGEIESIKYISTGRRLQAFFCEDTAEMEA</sequence>
<reference evidence="4" key="3">
    <citation type="submission" date="2025-09" db="UniProtKB">
        <authorList>
            <consortium name="Ensembl"/>
        </authorList>
    </citation>
    <scope>IDENTIFICATION</scope>
</reference>
<keyword evidence="5" id="KW-1185">Reference proteome</keyword>
<protein>
    <recommendedName>
        <fullName evidence="3">NID domain-containing protein</fullName>
    </recommendedName>
</protein>
<gene>
    <name evidence="4" type="primary">nmi</name>
</gene>
<dbReference type="Ensembl" id="ENSMMDT00005023922.1">
    <property type="protein sequence ID" value="ENSMMDP00005023415.1"/>
    <property type="gene ID" value="ENSMMDG00005011298.1"/>
</dbReference>
<evidence type="ECO:0000259" key="3">
    <source>
        <dbReference type="Pfam" id="PF07292"/>
    </source>
</evidence>
<feature type="domain" description="NID" evidence="3">
    <location>
        <begin position="166"/>
        <end position="254"/>
    </location>
</feature>
<keyword evidence="1" id="KW-0175">Coiled coil</keyword>
<dbReference type="Gene3D" id="3.30.70.330">
    <property type="match status" value="1"/>
</dbReference>
<reference evidence="4" key="1">
    <citation type="submission" date="2019-06" db="EMBL/GenBank/DDBJ databases">
        <authorList>
            <consortium name="Wellcome Sanger Institute Data Sharing"/>
        </authorList>
    </citation>
    <scope>NUCLEOTIDE SEQUENCE [LARGE SCALE GENOMIC DNA]</scope>
</reference>
<proteinExistence type="predicted"/>
<dbReference type="AlphaFoldDB" id="A0A667Y0J3"/>
<accession>A0A667Y0J3</accession>
<organism evidence="4 5">
    <name type="scientific">Myripristis murdjan</name>
    <name type="common">pinecone soldierfish</name>
    <dbReference type="NCBI Taxonomy" id="586833"/>
    <lineage>
        <taxon>Eukaryota</taxon>
        <taxon>Metazoa</taxon>
        <taxon>Chordata</taxon>
        <taxon>Craniata</taxon>
        <taxon>Vertebrata</taxon>
        <taxon>Euteleostomi</taxon>
        <taxon>Actinopterygii</taxon>
        <taxon>Neopterygii</taxon>
        <taxon>Teleostei</taxon>
        <taxon>Neoteleostei</taxon>
        <taxon>Acanthomorphata</taxon>
        <taxon>Holocentriformes</taxon>
        <taxon>Holocentridae</taxon>
        <taxon>Myripristis</taxon>
    </lineage>
</organism>
<evidence type="ECO:0000256" key="2">
    <source>
        <dbReference type="SAM" id="MobiDB-lite"/>
    </source>
</evidence>
<dbReference type="PANTHER" id="PTHR15225:SF4">
    <property type="entry name" value="N-MYC-INTERACTOR"/>
    <property type="match status" value="1"/>
</dbReference>
<dbReference type="InterPro" id="IPR012677">
    <property type="entry name" value="Nucleotide-bd_a/b_plait_sf"/>
</dbReference>
<dbReference type="InParanoid" id="A0A667Y0J3"/>
<dbReference type="GeneTree" id="ENSGT00530000063686"/>
<dbReference type="Pfam" id="PF07292">
    <property type="entry name" value="NID"/>
    <property type="match status" value="2"/>
</dbReference>
<feature type="region of interest" description="Disordered" evidence="2">
    <location>
        <begin position="1"/>
        <end position="21"/>
    </location>
</feature>
<dbReference type="GO" id="GO:0005737">
    <property type="term" value="C:cytoplasm"/>
    <property type="evidence" value="ECO:0007669"/>
    <property type="project" value="TreeGrafter"/>
</dbReference>
<dbReference type="PANTHER" id="PTHR15225">
    <property type="entry name" value="INTERFERON-INDUCED PROTEIN 35/NMI N-MYC/STAT INTERACTING PROTEIN"/>
    <property type="match status" value="1"/>
</dbReference>
<feature type="domain" description="NID" evidence="3">
    <location>
        <begin position="266"/>
        <end position="351"/>
    </location>
</feature>
<reference evidence="4" key="2">
    <citation type="submission" date="2025-08" db="UniProtKB">
        <authorList>
            <consortium name="Ensembl"/>
        </authorList>
    </citation>
    <scope>IDENTIFICATION</scope>
</reference>
<evidence type="ECO:0000313" key="5">
    <source>
        <dbReference type="Proteomes" id="UP000472263"/>
    </source>
</evidence>
<dbReference type="Proteomes" id="UP000472263">
    <property type="component" value="Chromosome 21"/>
</dbReference>
<evidence type="ECO:0000313" key="4">
    <source>
        <dbReference type="Ensembl" id="ENSMMDP00005023415.1"/>
    </source>
</evidence>
<evidence type="ECO:0000256" key="1">
    <source>
        <dbReference type="SAM" id="Coils"/>
    </source>
</evidence>
<feature type="compositionally biased region" description="Polar residues" evidence="2">
    <location>
        <begin position="9"/>
        <end position="20"/>
    </location>
</feature>
<name>A0A667Y0J3_9TELE</name>